<comment type="caution">
    <text evidence="1">The sequence shown here is derived from an EMBL/GenBank/DDBJ whole genome shotgun (WGS) entry which is preliminary data.</text>
</comment>
<accession>A0A7J9FM97</accession>
<organism evidence="1 2">
    <name type="scientific">Gossypium trilobum</name>
    <dbReference type="NCBI Taxonomy" id="34281"/>
    <lineage>
        <taxon>Eukaryota</taxon>
        <taxon>Viridiplantae</taxon>
        <taxon>Streptophyta</taxon>
        <taxon>Embryophyta</taxon>
        <taxon>Tracheophyta</taxon>
        <taxon>Spermatophyta</taxon>
        <taxon>Magnoliopsida</taxon>
        <taxon>eudicotyledons</taxon>
        <taxon>Gunneridae</taxon>
        <taxon>Pentapetalae</taxon>
        <taxon>rosids</taxon>
        <taxon>malvids</taxon>
        <taxon>Malvales</taxon>
        <taxon>Malvaceae</taxon>
        <taxon>Malvoideae</taxon>
        <taxon>Gossypium</taxon>
    </lineage>
</organism>
<proteinExistence type="predicted"/>
<reference evidence="1 2" key="1">
    <citation type="journal article" date="2019" name="Genome Biol. Evol.">
        <title>Insights into the evolution of the New World diploid cottons (Gossypium, subgenus Houzingenia) based on genome sequencing.</title>
        <authorList>
            <person name="Grover C.E."/>
            <person name="Arick M.A. 2nd"/>
            <person name="Thrash A."/>
            <person name="Conover J.L."/>
            <person name="Sanders W.S."/>
            <person name="Peterson D.G."/>
            <person name="Frelichowski J.E."/>
            <person name="Scheffler J.A."/>
            <person name="Scheffler B.E."/>
            <person name="Wendel J.F."/>
        </authorList>
    </citation>
    <scope>NUCLEOTIDE SEQUENCE [LARGE SCALE GENOMIC DNA]</scope>
    <source>
        <strain evidence="1">8</strain>
        <tissue evidence="1">Leaf</tissue>
    </source>
</reference>
<protein>
    <submittedName>
        <fullName evidence="1">Uncharacterized protein</fullName>
    </submittedName>
</protein>
<sequence>MTVVESVVKIGLGKDKLRSSKFEERGICEKNHKEYVVNGNGNTIIVVKEITSWEEETQQEKGQVEMLSLRQSIYIEEMSEEIRA</sequence>
<gene>
    <name evidence="1" type="ORF">Gotri_026742</name>
</gene>
<dbReference type="AlphaFoldDB" id="A0A7J9FM97"/>
<name>A0A7J9FM97_9ROSI</name>
<dbReference type="EMBL" id="JABEZW010223036">
    <property type="protein sequence ID" value="MBA0786442.1"/>
    <property type="molecule type" value="Genomic_DNA"/>
</dbReference>
<evidence type="ECO:0000313" key="1">
    <source>
        <dbReference type="EMBL" id="MBA0786442.1"/>
    </source>
</evidence>
<evidence type="ECO:0000313" key="2">
    <source>
        <dbReference type="Proteomes" id="UP000593568"/>
    </source>
</evidence>
<keyword evidence="2" id="KW-1185">Reference proteome</keyword>
<dbReference type="Proteomes" id="UP000593568">
    <property type="component" value="Unassembled WGS sequence"/>
</dbReference>